<accession>A0ABN8YPY3</accession>
<reference evidence="2" key="1">
    <citation type="submission" date="2023-04" db="EMBL/GenBank/DDBJ databases">
        <authorList>
            <consortium name="ELIXIR-Norway"/>
        </authorList>
    </citation>
    <scope>NUCLEOTIDE SEQUENCE [LARGE SCALE GENOMIC DNA]</scope>
</reference>
<evidence type="ECO:0000313" key="2">
    <source>
        <dbReference type="EMBL" id="CAI9163645.1"/>
    </source>
</evidence>
<evidence type="ECO:0000313" key="3">
    <source>
        <dbReference type="Proteomes" id="UP001176941"/>
    </source>
</evidence>
<keyword evidence="3" id="KW-1185">Reference proteome</keyword>
<feature type="region of interest" description="Disordered" evidence="1">
    <location>
        <begin position="63"/>
        <end position="91"/>
    </location>
</feature>
<proteinExistence type="predicted"/>
<evidence type="ECO:0000256" key="1">
    <source>
        <dbReference type="SAM" id="MobiDB-lite"/>
    </source>
</evidence>
<name>A0ABN8YPY3_RANTA</name>
<organism evidence="2 3">
    <name type="scientific">Rangifer tarandus platyrhynchus</name>
    <name type="common">Svalbard reindeer</name>
    <dbReference type="NCBI Taxonomy" id="3082113"/>
    <lineage>
        <taxon>Eukaryota</taxon>
        <taxon>Metazoa</taxon>
        <taxon>Chordata</taxon>
        <taxon>Craniata</taxon>
        <taxon>Vertebrata</taxon>
        <taxon>Euteleostomi</taxon>
        <taxon>Mammalia</taxon>
        <taxon>Eutheria</taxon>
        <taxon>Laurasiatheria</taxon>
        <taxon>Artiodactyla</taxon>
        <taxon>Ruminantia</taxon>
        <taxon>Pecora</taxon>
        <taxon>Cervidae</taxon>
        <taxon>Odocoileinae</taxon>
        <taxon>Rangifer</taxon>
    </lineage>
</organism>
<dbReference type="Proteomes" id="UP001176941">
    <property type="component" value="Chromosome 21"/>
</dbReference>
<feature type="compositionally biased region" description="Basic and acidic residues" evidence="1">
    <location>
        <begin position="1"/>
        <end position="10"/>
    </location>
</feature>
<gene>
    <name evidence="2" type="ORF">MRATA1EN1_LOCUS12607</name>
</gene>
<protein>
    <submittedName>
        <fullName evidence="2">Uncharacterized protein</fullName>
    </submittedName>
</protein>
<dbReference type="EMBL" id="OX459957">
    <property type="protein sequence ID" value="CAI9163645.1"/>
    <property type="molecule type" value="Genomic_DNA"/>
</dbReference>
<feature type="region of interest" description="Disordered" evidence="1">
    <location>
        <begin position="1"/>
        <end position="46"/>
    </location>
</feature>
<sequence>MFRRPQEGGLRRWASSGAEPPAAEPVRASDVPLGPGPEALALGPLTPAHSPQVYAASARLSIQEEQGAPGRPGRNYESQEALRRRAFTTGQ</sequence>